<dbReference type="eggNOG" id="COG2337">
    <property type="taxonomic scope" value="Bacteria"/>
</dbReference>
<dbReference type="KEGG" id="bts:Btus_3196"/>
<dbReference type="EMBL" id="CP002017">
    <property type="protein sequence ID" value="ADG07806.1"/>
    <property type="molecule type" value="Genomic_DNA"/>
</dbReference>
<protein>
    <submittedName>
        <fullName evidence="3">Transcriptional modulator of MazE/toxin, MazF</fullName>
    </submittedName>
</protein>
<dbReference type="Pfam" id="PF02452">
    <property type="entry name" value="PemK_toxin"/>
    <property type="match status" value="1"/>
</dbReference>
<dbReference type="PANTHER" id="PTHR33988:SF3">
    <property type="entry name" value="ENDORIBONUCLEASE TOXIN CHPB-RELATED"/>
    <property type="match status" value="1"/>
</dbReference>
<evidence type="ECO:0000256" key="2">
    <source>
        <dbReference type="ARBA" id="ARBA00022649"/>
    </source>
</evidence>
<comment type="similarity">
    <text evidence="1">Belongs to the PemK/MazF family.</text>
</comment>
<proteinExistence type="inferred from homology"/>
<dbReference type="SUPFAM" id="SSF50118">
    <property type="entry name" value="Cell growth inhibitor/plasmid maintenance toxic component"/>
    <property type="match status" value="1"/>
</dbReference>
<dbReference type="Proteomes" id="UP000002368">
    <property type="component" value="Chromosome"/>
</dbReference>
<organism evidence="3 4">
    <name type="scientific">Kyrpidia tusciae (strain DSM 2912 / NBRC 15312 / T2)</name>
    <name type="common">Bacillus tusciae</name>
    <dbReference type="NCBI Taxonomy" id="562970"/>
    <lineage>
        <taxon>Bacteria</taxon>
        <taxon>Bacillati</taxon>
        <taxon>Bacillota</taxon>
        <taxon>Bacilli</taxon>
        <taxon>Bacillales</taxon>
        <taxon>Alicyclobacillaceae</taxon>
        <taxon>Kyrpidia</taxon>
    </lineage>
</organism>
<dbReference type="STRING" id="562970.Btus_3196"/>
<dbReference type="GO" id="GO:0003677">
    <property type="term" value="F:DNA binding"/>
    <property type="evidence" value="ECO:0007669"/>
    <property type="project" value="InterPro"/>
</dbReference>
<dbReference type="RefSeq" id="WP_013077085.1">
    <property type="nucleotide sequence ID" value="NC_014098.1"/>
</dbReference>
<dbReference type="InterPro" id="IPR003477">
    <property type="entry name" value="PemK-like"/>
</dbReference>
<dbReference type="GO" id="GO:0006402">
    <property type="term" value="P:mRNA catabolic process"/>
    <property type="evidence" value="ECO:0007669"/>
    <property type="project" value="TreeGrafter"/>
</dbReference>
<sequence length="111" mass="12219">MFVPERGDLVYVRFNPQAGHEQAGTRPAIVLSPKSFNAGTGFAVVCPITRQKKGYPFEVELPAGLSVEGVILTDQVKSLDWRARQFQLKDHAPDEVVMDCLDLISTFLSVG</sequence>
<dbReference type="Gene3D" id="2.30.30.110">
    <property type="match status" value="1"/>
</dbReference>
<keyword evidence="2" id="KW-1277">Toxin-antitoxin system</keyword>
<evidence type="ECO:0000313" key="3">
    <source>
        <dbReference type="EMBL" id="ADG07806.1"/>
    </source>
</evidence>
<gene>
    <name evidence="3" type="ordered locus">Btus_3196</name>
</gene>
<evidence type="ECO:0000256" key="1">
    <source>
        <dbReference type="ARBA" id="ARBA00007521"/>
    </source>
</evidence>
<dbReference type="AlphaFoldDB" id="D5WX25"/>
<dbReference type="NCBIfam" id="NF007386">
    <property type="entry name" value="PRK09907.1"/>
    <property type="match status" value="1"/>
</dbReference>
<dbReference type="HOGENOM" id="CLU_121823_2_3_9"/>
<evidence type="ECO:0000313" key="4">
    <source>
        <dbReference type="Proteomes" id="UP000002368"/>
    </source>
</evidence>
<reference evidence="3 4" key="1">
    <citation type="journal article" date="2011" name="Stand. Genomic Sci.">
        <title>Complete genome sequence of the thermophilic, hydrogen-oxidizing Bacillus tusciae type strain (T2) and reclassification in the new genus, Kyrpidia gen. nov. as Kyrpidia tusciae comb. nov. and emendation of the family Alicyclobacillaceae da Costa and Rainey, 2010.</title>
        <authorList>
            <person name="Klenk H.P."/>
            <person name="Lapidus A."/>
            <person name="Chertkov O."/>
            <person name="Copeland A."/>
            <person name="Del Rio T.G."/>
            <person name="Nolan M."/>
            <person name="Lucas S."/>
            <person name="Chen F."/>
            <person name="Tice H."/>
            <person name="Cheng J.F."/>
            <person name="Han C."/>
            <person name="Bruce D."/>
            <person name="Goodwin L."/>
            <person name="Pitluck S."/>
            <person name="Pati A."/>
            <person name="Ivanova N."/>
            <person name="Mavromatis K."/>
            <person name="Daum C."/>
            <person name="Chen A."/>
            <person name="Palaniappan K."/>
            <person name="Chang Y.J."/>
            <person name="Land M."/>
            <person name="Hauser L."/>
            <person name="Jeffries C.D."/>
            <person name="Detter J.C."/>
            <person name="Rohde M."/>
            <person name="Abt B."/>
            <person name="Pukall R."/>
            <person name="Goker M."/>
            <person name="Bristow J."/>
            <person name="Markowitz V."/>
            <person name="Hugenholtz P."/>
            <person name="Eisen J.A."/>
        </authorList>
    </citation>
    <scope>NUCLEOTIDE SEQUENCE [LARGE SCALE GENOMIC DNA]</scope>
    <source>
        <strain evidence="3 4">DSM 2912</strain>
    </source>
</reference>
<name>D5WX25_KYRT2</name>
<dbReference type="PANTHER" id="PTHR33988">
    <property type="entry name" value="ENDORIBONUCLEASE MAZF-RELATED"/>
    <property type="match status" value="1"/>
</dbReference>
<dbReference type="InterPro" id="IPR011067">
    <property type="entry name" value="Plasmid_toxin/cell-grow_inhib"/>
</dbReference>
<keyword evidence="4" id="KW-1185">Reference proteome</keyword>
<dbReference type="GO" id="GO:0004521">
    <property type="term" value="F:RNA endonuclease activity"/>
    <property type="evidence" value="ECO:0007669"/>
    <property type="project" value="TreeGrafter"/>
</dbReference>
<accession>D5WX25</accession>
<dbReference type="OrthoDB" id="9808744at2"/>
<dbReference type="GO" id="GO:0016075">
    <property type="term" value="P:rRNA catabolic process"/>
    <property type="evidence" value="ECO:0007669"/>
    <property type="project" value="TreeGrafter"/>
</dbReference>